<evidence type="ECO:0000313" key="3">
    <source>
        <dbReference type="Proteomes" id="UP000636505"/>
    </source>
</evidence>
<feature type="domain" description="CHAT" evidence="1">
    <location>
        <begin position="13"/>
        <end position="117"/>
    </location>
</feature>
<dbReference type="AlphaFoldDB" id="A0A8J7AT00"/>
<dbReference type="EMBL" id="JADEXG010000071">
    <property type="protein sequence ID" value="MBE9079875.1"/>
    <property type="molecule type" value="Genomic_DNA"/>
</dbReference>
<dbReference type="Pfam" id="PF12770">
    <property type="entry name" value="CHAT"/>
    <property type="match status" value="1"/>
</dbReference>
<dbReference type="InterPro" id="IPR024983">
    <property type="entry name" value="CHAT_dom"/>
</dbReference>
<evidence type="ECO:0000259" key="1">
    <source>
        <dbReference type="Pfam" id="PF12770"/>
    </source>
</evidence>
<accession>A0A8J7AT00</accession>
<proteinExistence type="predicted"/>
<organism evidence="2 3">
    <name type="scientific">Vasconcelosia minhoensis LEGE 07310</name>
    <dbReference type="NCBI Taxonomy" id="915328"/>
    <lineage>
        <taxon>Bacteria</taxon>
        <taxon>Bacillati</taxon>
        <taxon>Cyanobacteriota</taxon>
        <taxon>Cyanophyceae</taxon>
        <taxon>Nodosilineales</taxon>
        <taxon>Cymatolegaceae</taxon>
        <taxon>Vasconcelosia</taxon>
        <taxon>Vasconcelosia minhoensis</taxon>
    </lineage>
</organism>
<keyword evidence="3" id="KW-1185">Reference proteome</keyword>
<sequence length="119" mass="12851">MSSVSQVNCRLIEVLGLGYQMQNIGAQATLASLWKVSDGGTQRLMNAFYAALIQDGMTRTEALQRAQMALMTGDYSVVGLELGPVSLQVLTEEGEPRPVASDLSHPYYWAPFILIGNGA</sequence>
<name>A0A8J7AT00_9CYAN</name>
<gene>
    <name evidence="2" type="ORF">IQ241_21690</name>
</gene>
<evidence type="ECO:0000313" key="2">
    <source>
        <dbReference type="EMBL" id="MBE9079875.1"/>
    </source>
</evidence>
<reference evidence="2" key="1">
    <citation type="submission" date="2020-10" db="EMBL/GenBank/DDBJ databases">
        <authorList>
            <person name="Castelo-Branco R."/>
            <person name="Eusebio N."/>
            <person name="Adriana R."/>
            <person name="Vieira A."/>
            <person name="Brugerolle De Fraissinette N."/>
            <person name="Rezende De Castro R."/>
            <person name="Schneider M.P."/>
            <person name="Vasconcelos V."/>
            <person name="Leao P.N."/>
        </authorList>
    </citation>
    <scope>NUCLEOTIDE SEQUENCE</scope>
    <source>
        <strain evidence="2">LEGE 07310</strain>
    </source>
</reference>
<dbReference type="Proteomes" id="UP000636505">
    <property type="component" value="Unassembled WGS sequence"/>
</dbReference>
<protein>
    <submittedName>
        <fullName evidence="2">CHAT domain-containing protein</fullName>
    </submittedName>
</protein>
<comment type="caution">
    <text evidence="2">The sequence shown here is derived from an EMBL/GenBank/DDBJ whole genome shotgun (WGS) entry which is preliminary data.</text>
</comment>